<gene>
    <name evidence="1" type="ORF">I6N98_00160</name>
</gene>
<evidence type="ECO:0008006" key="3">
    <source>
        <dbReference type="Google" id="ProtNLM"/>
    </source>
</evidence>
<accession>A0A7T4R101</accession>
<dbReference type="KEGG" id="snan:I6N98_00160"/>
<dbReference type="InterPro" id="IPR027417">
    <property type="entry name" value="P-loop_NTPase"/>
</dbReference>
<keyword evidence="2" id="KW-1185">Reference proteome</keyword>
<dbReference type="EMBL" id="CP066167">
    <property type="protein sequence ID" value="QQD18327.1"/>
    <property type="molecule type" value="Genomic_DNA"/>
</dbReference>
<proteinExistence type="predicted"/>
<dbReference type="RefSeq" id="WP_198569824.1">
    <property type="nucleotide sequence ID" value="NZ_CP066167.1"/>
</dbReference>
<dbReference type="SUPFAM" id="SSF52540">
    <property type="entry name" value="P-loop containing nucleoside triphosphate hydrolases"/>
    <property type="match status" value="1"/>
</dbReference>
<evidence type="ECO:0000313" key="1">
    <source>
        <dbReference type="EMBL" id="QQD18327.1"/>
    </source>
</evidence>
<name>A0A7T4R101_9GAMM</name>
<evidence type="ECO:0000313" key="2">
    <source>
        <dbReference type="Proteomes" id="UP000596063"/>
    </source>
</evidence>
<reference evidence="1 2" key="1">
    <citation type="submission" date="2020-12" db="EMBL/GenBank/DDBJ databases">
        <authorList>
            <person name="Shan Y."/>
        </authorList>
    </citation>
    <scope>NUCLEOTIDE SEQUENCE [LARGE SCALE GENOMIC DNA]</scope>
    <source>
        <strain evidence="2">csc3.9</strain>
    </source>
</reference>
<dbReference type="AlphaFoldDB" id="A0A7T4R101"/>
<protein>
    <recommendedName>
        <fullName evidence="3">Sulfotransferase family protein</fullName>
    </recommendedName>
</protein>
<sequence>MKRLFIVHGMKRSGNHAVLNWLKAHDRFIHFNNVYRIAMVLDGEIELPEKPYPYRQWLKARYKEKGMGALFPFERLSPRSYIASFEDHRLDWRAFDSAPLPVVNIIIVRDIENLMASRIKKGMSRDSRAYPTEHNDDMQRVIDTWKMHARECLGETSYIPGRIVIPFNRWFSDQEFRRELAEQLGYTFTDEGLSRVSTKGDGSSFDQTQFDNQGQKMDVLDRVQRLSEQERAVFDSVMDDPELQDLNRRLFAD</sequence>
<dbReference type="Proteomes" id="UP000596063">
    <property type="component" value="Chromosome"/>
</dbReference>
<organism evidence="1 2">
    <name type="scientific">Spongiibacter nanhainus</name>
    <dbReference type="NCBI Taxonomy" id="2794344"/>
    <lineage>
        <taxon>Bacteria</taxon>
        <taxon>Pseudomonadati</taxon>
        <taxon>Pseudomonadota</taxon>
        <taxon>Gammaproteobacteria</taxon>
        <taxon>Cellvibrionales</taxon>
        <taxon>Spongiibacteraceae</taxon>
        <taxon>Spongiibacter</taxon>
    </lineage>
</organism>
<dbReference type="Gene3D" id="3.40.50.300">
    <property type="entry name" value="P-loop containing nucleotide triphosphate hydrolases"/>
    <property type="match status" value="1"/>
</dbReference>